<dbReference type="PANTHER" id="PTHR42905:SF5">
    <property type="entry name" value="CARBOXYVINYL-CARBOXYPHOSPHONATE PHOSPHORYLMUTASE, CHLOROPLASTIC"/>
    <property type="match status" value="1"/>
</dbReference>
<dbReference type="Pfam" id="PF13714">
    <property type="entry name" value="PEP_mutase"/>
    <property type="match status" value="1"/>
</dbReference>
<organism evidence="1 2">
    <name type="scientific">Phaeospirillum tilakii</name>
    <dbReference type="NCBI Taxonomy" id="741673"/>
    <lineage>
        <taxon>Bacteria</taxon>
        <taxon>Pseudomonadati</taxon>
        <taxon>Pseudomonadota</taxon>
        <taxon>Alphaproteobacteria</taxon>
        <taxon>Rhodospirillales</taxon>
        <taxon>Rhodospirillaceae</taxon>
        <taxon>Phaeospirillum</taxon>
    </lineage>
</organism>
<dbReference type="Gene3D" id="3.20.20.60">
    <property type="entry name" value="Phosphoenolpyruvate-binding domains"/>
    <property type="match status" value="1"/>
</dbReference>
<dbReference type="InterPro" id="IPR039556">
    <property type="entry name" value="ICL/PEPM"/>
</dbReference>
<evidence type="ECO:0000313" key="1">
    <source>
        <dbReference type="EMBL" id="MFD2235668.1"/>
    </source>
</evidence>
<dbReference type="Proteomes" id="UP001597296">
    <property type="component" value="Unassembled WGS sequence"/>
</dbReference>
<dbReference type="PANTHER" id="PTHR42905">
    <property type="entry name" value="PHOSPHOENOLPYRUVATE CARBOXYLASE"/>
    <property type="match status" value="1"/>
</dbReference>
<reference evidence="2" key="1">
    <citation type="journal article" date="2019" name="Int. J. Syst. Evol. Microbiol.">
        <title>The Global Catalogue of Microorganisms (GCM) 10K type strain sequencing project: providing services to taxonomists for standard genome sequencing and annotation.</title>
        <authorList>
            <consortium name="The Broad Institute Genomics Platform"/>
            <consortium name="The Broad Institute Genome Sequencing Center for Infectious Disease"/>
            <person name="Wu L."/>
            <person name="Ma J."/>
        </authorList>
    </citation>
    <scope>NUCLEOTIDE SEQUENCE [LARGE SCALE GENOMIC DNA]</scope>
    <source>
        <strain evidence="2">KCTC 15012</strain>
    </source>
</reference>
<sequence length="298" mass="31121">MPPVSLTASDKRRALRAGLASGQLLRFPGAFSPLAARLIEDEGFDGVSLSGAVLSAELGLPDSGLAAVEEVAGRGHQIARATDLPSLIDVEAGFGAPINAARTLGLLEDLGFAGCFIADRPDPGCGGRFDQTGVVETGAMARRIEAAALARRDAGFVLCARTDAGAGGGLDAAIARAKAYRDAGADLIFAEAVADERGFEAFRRALPDTPLLASMAEFAPAKLLTARTLRNLGINMVIYPATLLRLAMASAEVGLKTIQIEGSQASVIERMLPRTRLHDLLCPRDDRRFDAGTVVSPL</sequence>
<gene>
    <name evidence="1" type="ORF">ACFSNB_17860</name>
</gene>
<protein>
    <submittedName>
        <fullName evidence="1">Oxaloacetate decarboxylase</fullName>
    </submittedName>
</protein>
<dbReference type="InterPro" id="IPR015813">
    <property type="entry name" value="Pyrv/PenolPyrv_kinase-like_dom"/>
</dbReference>
<comment type="caution">
    <text evidence="1">The sequence shown here is derived from an EMBL/GenBank/DDBJ whole genome shotgun (WGS) entry which is preliminary data.</text>
</comment>
<proteinExistence type="predicted"/>
<evidence type="ECO:0000313" key="2">
    <source>
        <dbReference type="Proteomes" id="UP001597296"/>
    </source>
</evidence>
<keyword evidence="2" id="KW-1185">Reference proteome</keyword>
<dbReference type="SUPFAM" id="SSF51621">
    <property type="entry name" value="Phosphoenolpyruvate/pyruvate domain"/>
    <property type="match status" value="1"/>
</dbReference>
<dbReference type="InterPro" id="IPR040442">
    <property type="entry name" value="Pyrv_kinase-like_dom_sf"/>
</dbReference>
<name>A0ABW5CFX3_9PROT</name>
<dbReference type="RefSeq" id="WP_377319056.1">
    <property type="nucleotide sequence ID" value="NZ_JBHUIY010000062.1"/>
</dbReference>
<accession>A0ABW5CFX3</accession>
<dbReference type="EMBL" id="JBHUIY010000062">
    <property type="protein sequence ID" value="MFD2235668.1"/>
    <property type="molecule type" value="Genomic_DNA"/>
</dbReference>
<dbReference type="CDD" id="cd00377">
    <property type="entry name" value="ICL_PEPM"/>
    <property type="match status" value="1"/>
</dbReference>